<dbReference type="Proteomes" id="UP000299102">
    <property type="component" value="Unassembled WGS sequence"/>
</dbReference>
<keyword evidence="2" id="KW-1185">Reference proteome</keyword>
<accession>A0A4C1UYT8</accession>
<dbReference type="AlphaFoldDB" id="A0A4C1UYT8"/>
<reference evidence="1 2" key="1">
    <citation type="journal article" date="2019" name="Commun. Biol.">
        <title>The bagworm genome reveals a unique fibroin gene that provides high tensile strength.</title>
        <authorList>
            <person name="Kono N."/>
            <person name="Nakamura H."/>
            <person name="Ohtoshi R."/>
            <person name="Tomita M."/>
            <person name="Numata K."/>
            <person name="Arakawa K."/>
        </authorList>
    </citation>
    <scope>NUCLEOTIDE SEQUENCE [LARGE SCALE GENOMIC DNA]</scope>
</reference>
<organism evidence="1 2">
    <name type="scientific">Eumeta variegata</name>
    <name type="common">Bagworm moth</name>
    <name type="synonym">Eumeta japonica</name>
    <dbReference type="NCBI Taxonomy" id="151549"/>
    <lineage>
        <taxon>Eukaryota</taxon>
        <taxon>Metazoa</taxon>
        <taxon>Ecdysozoa</taxon>
        <taxon>Arthropoda</taxon>
        <taxon>Hexapoda</taxon>
        <taxon>Insecta</taxon>
        <taxon>Pterygota</taxon>
        <taxon>Neoptera</taxon>
        <taxon>Endopterygota</taxon>
        <taxon>Lepidoptera</taxon>
        <taxon>Glossata</taxon>
        <taxon>Ditrysia</taxon>
        <taxon>Tineoidea</taxon>
        <taxon>Psychidae</taxon>
        <taxon>Oiketicinae</taxon>
        <taxon>Eumeta</taxon>
    </lineage>
</organism>
<comment type="caution">
    <text evidence="1">The sequence shown here is derived from an EMBL/GenBank/DDBJ whole genome shotgun (WGS) entry which is preliminary data.</text>
</comment>
<gene>
    <name evidence="1" type="ORF">EVAR_21615_1</name>
</gene>
<evidence type="ECO:0000313" key="1">
    <source>
        <dbReference type="EMBL" id="GBP31177.1"/>
    </source>
</evidence>
<name>A0A4C1UYT8_EUMVA</name>
<protein>
    <submittedName>
        <fullName evidence="1">Uncharacterized protein</fullName>
    </submittedName>
</protein>
<dbReference type="EMBL" id="BGZK01000242">
    <property type="protein sequence ID" value="GBP31177.1"/>
    <property type="molecule type" value="Genomic_DNA"/>
</dbReference>
<proteinExistence type="predicted"/>
<evidence type="ECO:0000313" key="2">
    <source>
        <dbReference type="Proteomes" id="UP000299102"/>
    </source>
</evidence>
<sequence length="108" mass="11879">MALAHKKRCDLIKITIGDHVGDDVLRATTVGASRYGHGDNRIQWPTKRYSVYYADDAEAAARHGGAGAARAWAGARARWASRRALPSTLANYATDRGHSRPPPRTRRL</sequence>